<dbReference type="GO" id="GO:0006313">
    <property type="term" value="P:DNA transposition"/>
    <property type="evidence" value="ECO:0007669"/>
    <property type="project" value="InterPro"/>
</dbReference>
<evidence type="ECO:0000313" key="1">
    <source>
        <dbReference type="EMBL" id="RRH71066.1"/>
    </source>
</evidence>
<dbReference type="GO" id="GO:0004803">
    <property type="term" value="F:transposase activity"/>
    <property type="evidence" value="ECO:0007669"/>
    <property type="project" value="InterPro"/>
</dbReference>
<dbReference type="EMBL" id="RRAZ01000033">
    <property type="protein sequence ID" value="RRH71066.1"/>
    <property type="molecule type" value="Genomic_DNA"/>
</dbReference>
<dbReference type="AlphaFoldDB" id="A0A3P3DBR5"/>
<dbReference type="InterPro" id="IPR002514">
    <property type="entry name" value="Transposase_8"/>
</dbReference>
<gene>
    <name evidence="1" type="ORF">EG244_16850</name>
</gene>
<evidence type="ECO:0000313" key="2">
    <source>
        <dbReference type="Proteomes" id="UP000282125"/>
    </source>
</evidence>
<name>A0A3P3DBR5_9RHOB</name>
<reference evidence="1 2" key="1">
    <citation type="submission" date="2018-11" db="EMBL/GenBank/DDBJ databases">
        <title>Gemmobacter sp. nov., YIM 102744-1 draft genome.</title>
        <authorList>
            <person name="Li G."/>
            <person name="Jiang Y."/>
        </authorList>
    </citation>
    <scope>NUCLEOTIDE SEQUENCE [LARGE SCALE GENOMIC DNA]</scope>
    <source>
        <strain evidence="1 2">YIM 102744-1</strain>
    </source>
</reference>
<dbReference type="OrthoDB" id="9800877at2"/>
<sequence length="50" mass="5704">MPPSDILGVERRRRWQDDEKLTILERVGMGGRTVADVAREAGVTRQHICQ</sequence>
<dbReference type="RefSeq" id="WP_124966345.1">
    <property type="nucleotide sequence ID" value="NZ_RRAZ01000033.1"/>
</dbReference>
<evidence type="ECO:0008006" key="3">
    <source>
        <dbReference type="Google" id="ProtNLM"/>
    </source>
</evidence>
<dbReference type="SUPFAM" id="SSF48295">
    <property type="entry name" value="TrpR-like"/>
    <property type="match status" value="1"/>
</dbReference>
<protein>
    <recommendedName>
        <fullName evidence="3">Transposase</fullName>
    </recommendedName>
</protein>
<dbReference type="Proteomes" id="UP000282125">
    <property type="component" value="Unassembled WGS sequence"/>
</dbReference>
<dbReference type="InterPro" id="IPR010921">
    <property type="entry name" value="Trp_repressor/repl_initiator"/>
</dbReference>
<keyword evidence="2" id="KW-1185">Reference proteome</keyword>
<organism evidence="1 2">
    <name type="scientific">Falsigemmobacter faecalis</name>
    <dbReference type="NCBI Taxonomy" id="2488730"/>
    <lineage>
        <taxon>Bacteria</taxon>
        <taxon>Pseudomonadati</taxon>
        <taxon>Pseudomonadota</taxon>
        <taxon>Alphaproteobacteria</taxon>
        <taxon>Rhodobacterales</taxon>
        <taxon>Paracoccaceae</taxon>
        <taxon>Falsigemmobacter</taxon>
    </lineage>
</organism>
<dbReference type="GO" id="GO:0043565">
    <property type="term" value="F:sequence-specific DNA binding"/>
    <property type="evidence" value="ECO:0007669"/>
    <property type="project" value="InterPro"/>
</dbReference>
<dbReference type="Pfam" id="PF01527">
    <property type="entry name" value="HTH_Tnp_1"/>
    <property type="match status" value="1"/>
</dbReference>
<accession>A0A3P3DBR5</accession>
<comment type="caution">
    <text evidence="1">The sequence shown here is derived from an EMBL/GenBank/DDBJ whole genome shotgun (WGS) entry which is preliminary data.</text>
</comment>
<proteinExistence type="predicted"/>